<dbReference type="EMBL" id="JAVFHQ010000042">
    <property type="protein sequence ID" value="KAK4542368.1"/>
    <property type="molecule type" value="Genomic_DNA"/>
</dbReference>
<feature type="domain" description="CRAL-TRIO" evidence="2">
    <location>
        <begin position="293"/>
        <end position="456"/>
    </location>
</feature>
<dbReference type="PANTHER" id="PTHR46590:SF1">
    <property type="entry name" value="PHOSPHATIDYLINOSITOL TRANSFER PROTEIN CSR1"/>
    <property type="match status" value="1"/>
</dbReference>
<dbReference type="SUPFAM" id="SSF46938">
    <property type="entry name" value="CRAL/TRIO N-terminal domain"/>
    <property type="match status" value="1"/>
</dbReference>
<dbReference type="Pfam" id="PF00650">
    <property type="entry name" value="CRAL_TRIO"/>
    <property type="match status" value="1"/>
</dbReference>
<dbReference type="PANTHER" id="PTHR46590">
    <property type="entry name" value="PHOSPHATIDYLINOSITOL TRANSFER PROTEIN CSR1-RELATED"/>
    <property type="match status" value="1"/>
</dbReference>
<name>A0AAV9JC43_9PEZI</name>
<feature type="region of interest" description="Disordered" evidence="1">
    <location>
        <begin position="86"/>
        <end position="109"/>
    </location>
</feature>
<feature type="region of interest" description="Disordered" evidence="1">
    <location>
        <begin position="155"/>
        <end position="205"/>
    </location>
</feature>
<feature type="compositionally biased region" description="Basic residues" evidence="1">
    <location>
        <begin position="174"/>
        <end position="183"/>
    </location>
</feature>
<dbReference type="Pfam" id="PF03765">
    <property type="entry name" value="CRAL_TRIO_N"/>
    <property type="match status" value="1"/>
</dbReference>
<dbReference type="SUPFAM" id="SSF52087">
    <property type="entry name" value="CRAL/TRIO domain"/>
    <property type="match status" value="1"/>
</dbReference>
<dbReference type="CDD" id="cd00170">
    <property type="entry name" value="SEC14"/>
    <property type="match status" value="1"/>
</dbReference>
<dbReference type="PROSITE" id="PS50191">
    <property type="entry name" value="CRAL_TRIO"/>
    <property type="match status" value="1"/>
</dbReference>
<dbReference type="InterPro" id="IPR001251">
    <property type="entry name" value="CRAL-TRIO_dom"/>
</dbReference>
<proteinExistence type="predicted"/>
<evidence type="ECO:0000313" key="4">
    <source>
        <dbReference type="Proteomes" id="UP001324427"/>
    </source>
</evidence>
<dbReference type="InterPro" id="IPR052432">
    <property type="entry name" value="PITP/CRAL-TRIO"/>
</dbReference>
<evidence type="ECO:0000313" key="3">
    <source>
        <dbReference type="EMBL" id="KAK4542368.1"/>
    </source>
</evidence>
<accession>A0AAV9JC43</accession>
<evidence type="ECO:0000256" key="1">
    <source>
        <dbReference type="SAM" id="MobiDB-lite"/>
    </source>
</evidence>
<keyword evidence="4" id="KW-1185">Reference proteome</keyword>
<dbReference type="SMART" id="SM01100">
    <property type="entry name" value="CRAL_TRIO_N"/>
    <property type="match status" value="1"/>
</dbReference>
<comment type="caution">
    <text evidence="3">The sequence shown here is derived from an EMBL/GenBank/DDBJ whole genome shotgun (WGS) entry which is preliminary data.</text>
</comment>
<gene>
    <name evidence="3" type="ORF">LTR36_006825</name>
</gene>
<dbReference type="InterPro" id="IPR011074">
    <property type="entry name" value="CRAL/TRIO_N_dom"/>
</dbReference>
<dbReference type="Gene3D" id="3.40.525.10">
    <property type="entry name" value="CRAL-TRIO lipid binding domain"/>
    <property type="match status" value="1"/>
</dbReference>
<dbReference type="AlphaFoldDB" id="A0AAV9JC43"/>
<feature type="compositionally biased region" description="Basic and acidic residues" evidence="1">
    <location>
        <begin position="89"/>
        <end position="98"/>
    </location>
</feature>
<dbReference type="Proteomes" id="UP001324427">
    <property type="component" value="Unassembled WGS sequence"/>
</dbReference>
<dbReference type="InterPro" id="IPR036865">
    <property type="entry name" value="CRAL-TRIO_dom_sf"/>
</dbReference>
<sequence>MFPVKRAIRPSLRHHARRLPRPAVASQAQKLRLRRLHHPHRVLLTPPHYARSRTAQRSVIDPISFLVAVALSTGIAYVVTAYTSSHETTSTKDDKLEAEQDWSAPSAQEYGNNLVMAANMPPGRPGNLTADQTEKLKEMWAATLDVFGVANEPGAANGAATPSSETASLADPKQKKKKRLSLFKKKDKDAGSDASSTDNDKHGQNRDFQQALASQTPEELRAAFWSMSKHDHPDALLLRFLRARKWDVHAALIMMISTMHWRSAEMHVDDDIMLHGEALAFADSKSPSSNAAQKKEGEDFLAQLRLGKSFLHGTDKDGRPCCYVRVRLHKQGEQSEKALERFTVYQIETTRMLLRPPIDTATIVFDMTDFSMANMDYTPVKFMIKCFEANYPESLGSVLVYKSPWLFQGIWKIIKGWLDPVVASKVHFASNVEDLQQWIPKSRIMRELGGDEEYTYTYVEPRGESENEAMQDTATRDRMLAERRELVRSYEAETLAWVHGEEGGEGRTRLAQRLAENYWRVDPYVRARSLYDRMGMLGAGGRLDFYPPKAGHGAAAGGVGVAASAGHDDGVD</sequence>
<dbReference type="InterPro" id="IPR036273">
    <property type="entry name" value="CRAL/TRIO_N_dom_sf"/>
</dbReference>
<dbReference type="SMART" id="SM00516">
    <property type="entry name" value="SEC14"/>
    <property type="match status" value="1"/>
</dbReference>
<evidence type="ECO:0000259" key="2">
    <source>
        <dbReference type="PROSITE" id="PS50191"/>
    </source>
</evidence>
<organism evidence="3 4">
    <name type="scientific">Oleoguttula mirabilis</name>
    <dbReference type="NCBI Taxonomy" id="1507867"/>
    <lineage>
        <taxon>Eukaryota</taxon>
        <taxon>Fungi</taxon>
        <taxon>Dikarya</taxon>
        <taxon>Ascomycota</taxon>
        <taxon>Pezizomycotina</taxon>
        <taxon>Dothideomycetes</taxon>
        <taxon>Dothideomycetidae</taxon>
        <taxon>Mycosphaerellales</taxon>
        <taxon>Teratosphaeriaceae</taxon>
        <taxon>Oleoguttula</taxon>
    </lineage>
</organism>
<reference evidence="3 4" key="1">
    <citation type="submission" date="2021-11" db="EMBL/GenBank/DDBJ databases">
        <title>Black yeast isolated from Biological Soil Crust.</title>
        <authorList>
            <person name="Kurbessoian T."/>
        </authorList>
    </citation>
    <scope>NUCLEOTIDE SEQUENCE [LARGE SCALE GENOMIC DNA]</scope>
    <source>
        <strain evidence="3 4">CCFEE 5522</strain>
    </source>
</reference>
<protein>
    <recommendedName>
        <fullName evidence="2">CRAL-TRIO domain-containing protein</fullName>
    </recommendedName>
</protein>